<dbReference type="Gene3D" id="3.20.20.70">
    <property type="entry name" value="Aldolase class I"/>
    <property type="match status" value="1"/>
</dbReference>
<dbReference type="Proteomes" id="UP000198670">
    <property type="component" value="Unassembled WGS sequence"/>
</dbReference>
<keyword evidence="3" id="KW-0479">Metal-binding</keyword>
<keyword evidence="8" id="KW-1185">Reference proteome</keyword>
<accession>A0A1I3VJ98</accession>
<keyword evidence="4" id="KW-0408">Iron</keyword>
<dbReference type="InterPro" id="IPR058240">
    <property type="entry name" value="rSAM_sf"/>
</dbReference>
<evidence type="ECO:0000313" key="7">
    <source>
        <dbReference type="EMBL" id="SFJ95139.1"/>
    </source>
</evidence>
<dbReference type="SFLD" id="SFLDG01067">
    <property type="entry name" value="SPASM/twitch_domain_containing"/>
    <property type="match status" value="1"/>
</dbReference>
<reference evidence="7 8" key="1">
    <citation type="submission" date="2016-10" db="EMBL/GenBank/DDBJ databases">
        <authorList>
            <person name="de Groot N.N."/>
        </authorList>
    </citation>
    <scope>NUCLEOTIDE SEQUENCE [LARGE SCALE GENOMIC DNA]</scope>
    <source>
        <strain evidence="7 8">RK1</strain>
    </source>
</reference>
<name>A0A1I3VJ98_9SPHI</name>
<evidence type="ECO:0000313" key="8">
    <source>
        <dbReference type="Proteomes" id="UP000198670"/>
    </source>
</evidence>
<sequence length="355" mass="40770">MTFNYYFDSLIIQPITACNLNCSYCYLPDRNVKNIISKEVIFRIKESIERNKEIKSVCWHCGEPLLMNIDYFREMVEIIHNAGIAQSIQTNATLIDENWCQLFIDYKIQVSVSLDGDFEHNSDRVSWSGRNSFYAAYAGIQKLRESNIAFDVLSVINKHNIKKPKEIYEFLKQIGCNSVGFNVEEIENFNKRDLGFSDDDVRHFWLVIFNEWVKDGSIRIRELDECLSALLHVSETTEPNRGVINLIPTISFNGNIVLLSPEFLDAKSTRYHNFVIGNMMTDDLFSLTNKVGMIDYVQDFTEGVNNCASTCRYFNGCGGGYASNKFFENGDLSSTATRFCLHSRKLLIDTILNQI</sequence>
<dbReference type="GO" id="GO:0051536">
    <property type="term" value="F:iron-sulfur cluster binding"/>
    <property type="evidence" value="ECO:0007669"/>
    <property type="project" value="UniProtKB-KW"/>
</dbReference>
<dbReference type="EMBL" id="FOQO01000017">
    <property type="protein sequence ID" value="SFJ95139.1"/>
    <property type="molecule type" value="Genomic_DNA"/>
</dbReference>
<organism evidence="7 8">
    <name type="scientific">Parapedobacter indicus</name>
    <dbReference type="NCBI Taxonomy" id="1477437"/>
    <lineage>
        <taxon>Bacteria</taxon>
        <taxon>Pseudomonadati</taxon>
        <taxon>Bacteroidota</taxon>
        <taxon>Sphingobacteriia</taxon>
        <taxon>Sphingobacteriales</taxon>
        <taxon>Sphingobacteriaceae</taxon>
        <taxon>Parapedobacter</taxon>
    </lineage>
</organism>
<dbReference type="STRING" id="1477437.SAMN05444682_11727"/>
<keyword evidence="2" id="KW-0949">S-adenosyl-L-methionine</keyword>
<protein>
    <recommendedName>
        <fullName evidence="6">Radical SAM core domain-containing protein</fullName>
    </recommendedName>
</protein>
<dbReference type="SFLD" id="SFLDS00029">
    <property type="entry name" value="Radical_SAM"/>
    <property type="match status" value="1"/>
</dbReference>
<dbReference type="SUPFAM" id="SSF102114">
    <property type="entry name" value="Radical SAM enzymes"/>
    <property type="match status" value="1"/>
</dbReference>
<dbReference type="GO" id="GO:0016491">
    <property type="term" value="F:oxidoreductase activity"/>
    <property type="evidence" value="ECO:0007669"/>
    <property type="project" value="InterPro"/>
</dbReference>
<dbReference type="PANTHER" id="PTHR43273">
    <property type="entry name" value="ANAEROBIC SULFATASE-MATURATING ENZYME HOMOLOG ASLB-RELATED"/>
    <property type="match status" value="1"/>
</dbReference>
<evidence type="ECO:0000256" key="3">
    <source>
        <dbReference type="ARBA" id="ARBA00022723"/>
    </source>
</evidence>
<dbReference type="PANTHER" id="PTHR43273:SF8">
    <property type="entry name" value="RADICAL SAM DOMAIN PROTEIN"/>
    <property type="match status" value="1"/>
</dbReference>
<dbReference type="InterPro" id="IPR023867">
    <property type="entry name" value="Sulphatase_maturase_rSAM"/>
</dbReference>
<dbReference type="PROSITE" id="PS51918">
    <property type="entry name" value="RADICAL_SAM"/>
    <property type="match status" value="1"/>
</dbReference>
<comment type="cofactor">
    <cofactor evidence="1">
        <name>[4Fe-4S] cluster</name>
        <dbReference type="ChEBI" id="CHEBI:49883"/>
    </cofactor>
</comment>
<evidence type="ECO:0000256" key="5">
    <source>
        <dbReference type="ARBA" id="ARBA00023014"/>
    </source>
</evidence>
<evidence type="ECO:0000256" key="1">
    <source>
        <dbReference type="ARBA" id="ARBA00001966"/>
    </source>
</evidence>
<dbReference type="RefSeq" id="WP_090632472.1">
    <property type="nucleotide sequence ID" value="NZ_FOQO01000017.1"/>
</dbReference>
<feature type="domain" description="Radical SAM core" evidence="6">
    <location>
        <begin position="2"/>
        <end position="219"/>
    </location>
</feature>
<keyword evidence="5" id="KW-0411">Iron-sulfur</keyword>
<dbReference type="GO" id="GO:0046872">
    <property type="term" value="F:metal ion binding"/>
    <property type="evidence" value="ECO:0007669"/>
    <property type="project" value="UniProtKB-KW"/>
</dbReference>
<proteinExistence type="predicted"/>
<evidence type="ECO:0000256" key="2">
    <source>
        <dbReference type="ARBA" id="ARBA00022691"/>
    </source>
</evidence>
<gene>
    <name evidence="7" type="ORF">SAMN05444682_11727</name>
</gene>
<dbReference type="AlphaFoldDB" id="A0A1I3VJ98"/>
<evidence type="ECO:0000256" key="4">
    <source>
        <dbReference type="ARBA" id="ARBA00023004"/>
    </source>
</evidence>
<dbReference type="Pfam" id="PF04055">
    <property type="entry name" value="Radical_SAM"/>
    <property type="match status" value="1"/>
</dbReference>
<dbReference type="SFLD" id="SFLDG01072">
    <property type="entry name" value="dehydrogenase_like"/>
    <property type="match status" value="1"/>
</dbReference>
<dbReference type="SFLD" id="SFLDG01386">
    <property type="entry name" value="main_SPASM_domain-containing"/>
    <property type="match status" value="1"/>
</dbReference>
<dbReference type="OrthoDB" id="9808591at2"/>
<evidence type="ECO:0000259" key="6">
    <source>
        <dbReference type="PROSITE" id="PS51918"/>
    </source>
</evidence>
<dbReference type="InterPro" id="IPR007197">
    <property type="entry name" value="rSAM"/>
</dbReference>
<dbReference type="CDD" id="cd01335">
    <property type="entry name" value="Radical_SAM"/>
    <property type="match status" value="1"/>
</dbReference>
<dbReference type="InterPro" id="IPR013785">
    <property type="entry name" value="Aldolase_TIM"/>
</dbReference>